<evidence type="ECO:0000313" key="2">
    <source>
        <dbReference type="Proteomes" id="UP000225448"/>
    </source>
</evidence>
<dbReference type="Pfam" id="PF23824">
    <property type="entry name" value="DUF7194"/>
    <property type="match status" value="1"/>
</dbReference>
<sequence>MDNNLIPSIGKKGVYKLDDPFGAALQPLEIYELSAIRYFDDIENNGGNVFDLYYKPFGLTEADVQTDRQNRVAILTLLTPKYPPLYVPTSYVVAYPNMDSKPYSQFVLTLSLGPLPNDVILEPAKIAVANAVSDFLGVTPEVFVGVMPLSDVVTPEDDENREVTRQAAILNRTTDYARLREANATIATLNQQIKIYEKICTDNGYIP</sequence>
<keyword evidence="2" id="KW-1185">Reference proteome</keyword>
<accession>A0A1Y0SWB0</accession>
<organism evidence="1 2">
    <name type="scientific">Pseudomonas phage Phabio</name>
    <dbReference type="NCBI Taxonomy" id="2006668"/>
    <lineage>
        <taxon>Viruses</taxon>
        <taxon>Duplodnaviria</taxon>
        <taxon>Heunggongvirae</taxon>
        <taxon>Uroviricota</taxon>
        <taxon>Caudoviricetes</taxon>
        <taxon>Chimalliviridae</taxon>
        <taxon>Phabiovirus</taxon>
        <taxon>Phabiovirus phabio</taxon>
    </lineage>
</organism>
<dbReference type="Proteomes" id="UP000225448">
    <property type="component" value="Segment"/>
</dbReference>
<name>A0A1Y0SWB0_9CAUD</name>
<reference evidence="1 2" key="1">
    <citation type="submission" date="2017-05" db="EMBL/GenBank/DDBJ databases">
        <authorList>
            <person name="Song R."/>
            <person name="Chenine A.L."/>
            <person name="Ruprecht R.M."/>
        </authorList>
    </citation>
    <scope>NUCLEOTIDE SEQUENCE [LARGE SCALE GENOMIC DNA]</scope>
</reference>
<proteinExistence type="predicted"/>
<evidence type="ECO:0000313" key="1">
    <source>
        <dbReference type="EMBL" id="ARV76864.1"/>
    </source>
</evidence>
<dbReference type="EMBL" id="MF042360">
    <property type="protein sequence ID" value="ARV76864.1"/>
    <property type="molecule type" value="Genomic_DNA"/>
</dbReference>
<gene>
    <name evidence="1" type="ORF">PHABIO_233</name>
</gene>
<dbReference type="InterPro" id="IPR055618">
    <property type="entry name" value="DUF7194"/>
</dbReference>
<protein>
    <submittedName>
        <fullName evidence="1">Uncharacterized protein</fullName>
    </submittedName>
</protein>